<dbReference type="AlphaFoldDB" id="A0AAN7KCU9"/>
<accession>A0AAN7KCU9</accession>
<organism evidence="1 2">
    <name type="scientific">Trapa incisa</name>
    <dbReference type="NCBI Taxonomy" id="236973"/>
    <lineage>
        <taxon>Eukaryota</taxon>
        <taxon>Viridiplantae</taxon>
        <taxon>Streptophyta</taxon>
        <taxon>Embryophyta</taxon>
        <taxon>Tracheophyta</taxon>
        <taxon>Spermatophyta</taxon>
        <taxon>Magnoliopsida</taxon>
        <taxon>eudicotyledons</taxon>
        <taxon>Gunneridae</taxon>
        <taxon>Pentapetalae</taxon>
        <taxon>rosids</taxon>
        <taxon>malvids</taxon>
        <taxon>Myrtales</taxon>
        <taxon>Lythraceae</taxon>
        <taxon>Trapa</taxon>
    </lineage>
</organism>
<sequence length="93" mass="10396">MCMLYVPLEALNDLWHSESHPAADEDDRLLPRCLHTTMRPAGMLASKTGFPFTTSAPASVRECGSSSDDSLSFSSLRNSWRCRASLEKLNFSW</sequence>
<dbReference type="Proteomes" id="UP001345219">
    <property type="component" value="Chromosome 23"/>
</dbReference>
<proteinExistence type="predicted"/>
<protein>
    <submittedName>
        <fullName evidence="1">Uncharacterized protein</fullName>
    </submittedName>
</protein>
<name>A0AAN7KCU9_9MYRT</name>
<dbReference type="EMBL" id="JAXIOK010000009">
    <property type="protein sequence ID" value="KAK4761542.1"/>
    <property type="molecule type" value="Genomic_DNA"/>
</dbReference>
<evidence type="ECO:0000313" key="1">
    <source>
        <dbReference type="EMBL" id="KAK4761542.1"/>
    </source>
</evidence>
<gene>
    <name evidence="1" type="ORF">SAY87_029426</name>
</gene>
<reference evidence="1 2" key="1">
    <citation type="journal article" date="2023" name="Hortic Res">
        <title>Pangenome of water caltrop reveals structural variations and asymmetric subgenome divergence after allopolyploidization.</title>
        <authorList>
            <person name="Zhang X."/>
            <person name="Chen Y."/>
            <person name="Wang L."/>
            <person name="Yuan Y."/>
            <person name="Fang M."/>
            <person name="Shi L."/>
            <person name="Lu R."/>
            <person name="Comes H.P."/>
            <person name="Ma Y."/>
            <person name="Chen Y."/>
            <person name="Huang G."/>
            <person name="Zhou Y."/>
            <person name="Zheng Z."/>
            <person name="Qiu Y."/>
        </authorList>
    </citation>
    <scope>NUCLEOTIDE SEQUENCE [LARGE SCALE GENOMIC DNA]</scope>
    <source>
        <tissue evidence="1">Roots</tissue>
    </source>
</reference>
<keyword evidence="2" id="KW-1185">Reference proteome</keyword>
<evidence type="ECO:0000313" key="2">
    <source>
        <dbReference type="Proteomes" id="UP001345219"/>
    </source>
</evidence>
<comment type="caution">
    <text evidence="1">The sequence shown here is derived from an EMBL/GenBank/DDBJ whole genome shotgun (WGS) entry which is preliminary data.</text>
</comment>